<dbReference type="Gene3D" id="3.40.50.150">
    <property type="entry name" value="Vaccinia Virus protein VP39"/>
    <property type="match status" value="1"/>
</dbReference>
<dbReference type="SUPFAM" id="SSF53335">
    <property type="entry name" value="S-adenosyl-L-methionine-dependent methyltransferases"/>
    <property type="match status" value="1"/>
</dbReference>
<evidence type="ECO:0000256" key="5">
    <source>
        <dbReference type="ARBA" id="ARBA00048391"/>
    </source>
</evidence>
<evidence type="ECO:0000313" key="8">
    <source>
        <dbReference type="EMBL" id="TSJ63498.1"/>
    </source>
</evidence>
<dbReference type="Pfam" id="PF05175">
    <property type="entry name" value="MTS"/>
    <property type="match status" value="1"/>
</dbReference>
<dbReference type="OrthoDB" id="9800643at2"/>
<keyword evidence="2 8" id="KW-0489">Methyltransferase</keyword>
<dbReference type="PANTHER" id="PTHR18895:SF74">
    <property type="entry name" value="MTRF1L RELEASE FACTOR GLUTAMINE METHYLTRANSFERASE"/>
    <property type="match status" value="1"/>
</dbReference>
<comment type="catalytic activity">
    <reaction evidence="5">
        <text>L-glutaminyl-[peptide chain release factor] + S-adenosyl-L-methionine = N(5)-methyl-L-glutaminyl-[peptide chain release factor] + S-adenosyl-L-homocysteine + H(+)</text>
        <dbReference type="Rhea" id="RHEA:42896"/>
        <dbReference type="Rhea" id="RHEA-COMP:10271"/>
        <dbReference type="Rhea" id="RHEA-COMP:10272"/>
        <dbReference type="ChEBI" id="CHEBI:15378"/>
        <dbReference type="ChEBI" id="CHEBI:30011"/>
        <dbReference type="ChEBI" id="CHEBI:57856"/>
        <dbReference type="ChEBI" id="CHEBI:59789"/>
        <dbReference type="ChEBI" id="CHEBI:61891"/>
        <dbReference type="EC" id="2.1.1.297"/>
    </reaction>
</comment>
<evidence type="ECO:0000256" key="3">
    <source>
        <dbReference type="ARBA" id="ARBA00022679"/>
    </source>
</evidence>
<dbReference type="RefSeq" id="WP_144089045.1">
    <property type="nucleotide sequence ID" value="NZ_VMHE01000016.1"/>
</dbReference>
<evidence type="ECO:0000256" key="4">
    <source>
        <dbReference type="ARBA" id="ARBA00022691"/>
    </source>
</evidence>
<dbReference type="Pfam" id="PF17827">
    <property type="entry name" value="PrmC_N"/>
    <property type="match status" value="1"/>
</dbReference>
<organism evidence="8 9">
    <name type="scientific">Allobacillus salarius</name>
    <dbReference type="NCBI Taxonomy" id="1955272"/>
    <lineage>
        <taxon>Bacteria</taxon>
        <taxon>Bacillati</taxon>
        <taxon>Bacillota</taxon>
        <taxon>Bacilli</taxon>
        <taxon>Bacillales</taxon>
        <taxon>Bacillaceae</taxon>
        <taxon>Allobacillus</taxon>
    </lineage>
</organism>
<dbReference type="InterPro" id="IPR019874">
    <property type="entry name" value="RF_methyltr_PrmC"/>
</dbReference>
<dbReference type="InterPro" id="IPR002052">
    <property type="entry name" value="DNA_methylase_N6_adenine_CS"/>
</dbReference>
<dbReference type="EMBL" id="VMHE01000016">
    <property type="protein sequence ID" value="TSJ63498.1"/>
    <property type="molecule type" value="Genomic_DNA"/>
</dbReference>
<evidence type="ECO:0000313" key="9">
    <source>
        <dbReference type="Proteomes" id="UP000316425"/>
    </source>
</evidence>
<dbReference type="CDD" id="cd02440">
    <property type="entry name" value="AdoMet_MTases"/>
    <property type="match status" value="1"/>
</dbReference>
<feature type="domain" description="Release factor glutamine methyltransferase N-terminal" evidence="7">
    <location>
        <begin position="8"/>
        <end position="74"/>
    </location>
</feature>
<keyword evidence="3 8" id="KW-0808">Transferase</keyword>
<dbReference type="AlphaFoldDB" id="A0A556PGJ0"/>
<name>A0A556PGJ0_9BACI</name>
<dbReference type="NCBIfam" id="TIGR03534">
    <property type="entry name" value="RF_mod_PrmC"/>
    <property type="match status" value="1"/>
</dbReference>
<sequence>MKQPTIQEARKWASSFLQTHNREERVADLMLCYLLDATMSGLFMDAHEKLETKTYETFVEWIESHAATGKPLEHFTNTATFYERDFYVDENVLIPRPETEELVQYLLGKLSGTETVVDVGTGSGIIAISLKKELPDLRVLATDLSHEALQIARRNAMTHDADIEFLQGSFLEPVIEAGHNIDVVVSNPPYIAQSDRDSLSDTVIFDPEMALFAENNGLYAYEQIIAQAKRLEPKQLAFEIGYQQGEAVSKLIQQAFSASSPEIIQDINKKDRIVFAAC</sequence>
<dbReference type="InterPro" id="IPR007848">
    <property type="entry name" value="Small_mtfrase_dom"/>
</dbReference>
<dbReference type="GO" id="GO:0003676">
    <property type="term" value="F:nucleic acid binding"/>
    <property type="evidence" value="ECO:0007669"/>
    <property type="project" value="InterPro"/>
</dbReference>
<evidence type="ECO:0000256" key="2">
    <source>
        <dbReference type="ARBA" id="ARBA00022603"/>
    </source>
</evidence>
<dbReference type="InterPro" id="IPR040758">
    <property type="entry name" value="PrmC_N"/>
</dbReference>
<gene>
    <name evidence="8" type="primary">prmC</name>
    <name evidence="8" type="ORF">FPQ13_09180</name>
</gene>
<dbReference type="GO" id="GO:0102559">
    <property type="term" value="F:peptide chain release factor N(5)-glutamine methyltransferase activity"/>
    <property type="evidence" value="ECO:0007669"/>
    <property type="project" value="UniProtKB-EC"/>
</dbReference>
<evidence type="ECO:0000259" key="6">
    <source>
        <dbReference type="Pfam" id="PF05175"/>
    </source>
</evidence>
<proteinExistence type="predicted"/>
<dbReference type="NCBIfam" id="TIGR00536">
    <property type="entry name" value="hemK_fam"/>
    <property type="match status" value="1"/>
</dbReference>
<protein>
    <recommendedName>
        <fullName evidence="1">peptide chain release factor N(5)-glutamine methyltransferase</fullName>
        <ecNumber evidence="1">2.1.1.297</ecNumber>
    </recommendedName>
</protein>
<evidence type="ECO:0000256" key="1">
    <source>
        <dbReference type="ARBA" id="ARBA00012771"/>
    </source>
</evidence>
<dbReference type="InterPro" id="IPR004556">
    <property type="entry name" value="HemK-like"/>
</dbReference>
<dbReference type="PROSITE" id="PS00092">
    <property type="entry name" value="N6_MTASE"/>
    <property type="match status" value="1"/>
</dbReference>
<dbReference type="Proteomes" id="UP000316425">
    <property type="component" value="Unassembled WGS sequence"/>
</dbReference>
<comment type="caution">
    <text evidence="8">The sequence shown here is derived from an EMBL/GenBank/DDBJ whole genome shotgun (WGS) entry which is preliminary data.</text>
</comment>
<keyword evidence="4" id="KW-0949">S-adenosyl-L-methionine</keyword>
<dbReference type="Gene3D" id="1.10.8.10">
    <property type="entry name" value="DNA helicase RuvA subunit, C-terminal domain"/>
    <property type="match status" value="1"/>
</dbReference>
<dbReference type="InterPro" id="IPR050320">
    <property type="entry name" value="N5-glutamine_MTase"/>
</dbReference>
<keyword evidence="9" id="KW-1185">Reference proteome</keyword>
<accession>A0A556PGJ0</accession>
<dbReference type="GO" id="GO:0032259">
    <property type="term" value="P:methylation"/>
    <property type="evidence" value="ECO:0007669"/>
    <property type="project" value="UniProtKB-KW"/>
</dbReference>
<dbReference type="PANTHER" id="PTHR18895">
    <property type="entry name" value="HEMK METHYLTRANSFERASE"/>
    <property type="match status" value="1"/>
</dbReference>
<feature type="domain" description="Methyltransferase small" evidence="6">
    <location>
        <begin position="106"/>
        <end position="198"/>
    </location>
</feature>
<dbReference type="InterPro" id="IPR029063">
    <property type="entry name" value="SAM-dependent_MTases_sf"/>
</dbReference>
<dbReference type="EC" id="2.1.1.297" evidence="1"/>
<reference evidence="8 9" key="1">
    <citation type="submission" date="2019-07" db="EMBL/GenBank/DDBJ databases">
        <title>Allobacillus sp. nov. SKP isolated from shrimp paste of Euphausiacea.</title>
        <authorList>
            <person name="Kanchanasin P."/>
            <person name="Tanasupawat S."/>
            <person name="Shi W."/>
            <person name="Wu L."/>
            <person name="Ma J."/>
        </authorList>
    </citation>
    <scope>NUCLEOTIDE SEQUENCE [LARGE SCALE GENOMIC DNA]</scope>
    <source>
        <strain evidence="8 9">SKP4-8</strain>
    </source>
</reference>
<evidence type="ECO:0000259" key="7">
    <source>
        <dbReference type="Pfam" id="PF17827"/>
    </source>
</evidence>